<proteinExistence type="predicted"/>
<comment type="caution">
    <text evidence="3">The sequence shown here is derived from an EMBL/GenBank/DDBJ whole genome shotgun (WGS) entry which is preliminary data.</text>
</comment>
<evidence type="ECO:0000313" key="3">
    <source>
        <dbReference type="EMBL" id="CAJ0935749.1"/>
    </source>
</evidence>
<evidence type="ECO:0000256" key="1">
    <source>
        <dbReference type="SAM" id="SignalP"/>
    </source>
</evidence>
<evidence type="ECO:0000313" key="4">
    <source>
        <dbReference type="Proteomes" id="UP001176940"/>
    </source>
</evidence>
<keyword evidence="1" id="KW-0732">Signal</keyword>
<dbReference type="Pfam" id="PF01105">
    <property type="entry name" value="EMP24_GP25L"/>
    <property type="match status" value="1"/>
</dbReference>
<keyword evidence="4" id="KW-1185">Reference proteome</keyword>
<reference evidence="3" key="1">
    <citation type="submission" date="2023-07" db="EMBL/GenBank/DDBJ databases">
        <authorList>
            <person name="Stuckert A."/>
        </authorList>
    </citation>
    <scope>NUCLEOTIDE SEQUENCE</scope>
</reference>
<feature type="domain" description="GOLD" evidence="2">
    <location>
        <begin position="26"/>
        <end position="66"/>
    </location>
</feature>
<dbReference type="EMBL" id="CAUEEQ010011561">
    <property type="protein sequence ID" value="CAJ0935749.1"/>
    <property type="molecule type" value="Genomic_DNA"/>
</dbReference>
<feature type="signal peptide" evidence="1">
    <location>
        <begin position="1"/>
        <end position="17"/>
    </location>
</feature>
<sequence>MASVRGLVLLLLPLISAGLNQPQDSELTFLLPAGRQECFYQPALYNASMEVEYQVIGGAGLDVDFLGHHPVWDPSDYGEEEI</sequence>
<dbReference type="Proteomes" id="UP001176940">
    <property type="component" value="Unassembled WGS sequence"/>
</dbReference>
<accession>A0ABN9L8C2</accession>
<organism evidence="3 4">
    <name type="scientific">Ranitomeya imitator</name>
    <name type="common">mimic poison frog</name>
    <dbReference type="NCBI Taxonomy" id="111125"/>
    <lineage>
        <taxon>Eukaryota</taxon>
        <taxon>Metazoa</taxon>
        <taxon>Chordata</taxon>
        <taxon>Craniata</taxon>
        <taxon>Vertebrata</taxon>
        <taxon>Euteleostomi</taxon>
        <taxon>Amphibia</taxon>
        <taxon>Batrachia</taxon>
        <taxon>Anura</taxon>
        <taxon>Neobatrachia</taxon>
        <taxon>Hyloidea</taxon>
        <taxon>Dendrobatidae</taxon>
        <taxon>Dendrobatinae</taxon>
        <taxon>Ranitomeya</taxon>
    </lineage>
</organism>
<gene>
    <name evidence="3" type="ORF">RIMI_LOCUS6433713</name>
</gene>
<protein>
    <recommendedName>
        <fullName evidence="2">GOLD domain-containing protein</fullName>
    </recommendedName>
</protein>
<evidence type="ECO:0000259" key="2">
    <source>
        <dbReference type="Pfam" id="PF01105"/>
    </source>
</evidence>
<dbReference type="InterPro" id="IPR009038">
    <property type="entry name" value="GOLD_dom"/>
</dbReference>
<name>A0ABN9L8C2_9NEOB</name>
<feature type="chain" id="PRO_5045115673" description="GOLD domain-containing protein" evidence="1">
    <location>
        <begin position="18"/>
        <end position="82"/>
    </location>
</feature>